<proteinExistence type="predicted"/>
<protein>
    <submittedName>
        <fullName evidence="1">Uncharacterized protein</fullName>
    </submittedName>
</protein>
<evidence type="ECO:0000313" key="2">
    <source>
        <dbReference type="Proteomes" id="UP001294570"/>
    </source>
</evidence>
<reference evidence="1 2" key="1">
    <citation type="submission" date="2023-12" db="EMBL/GenBank/DDBJ databases">
        <title>Denitrificimonas halotolerans sp. nov.,a novel species isolated from landfill leachate.</title>
        <authorList>
            <person name="Wang S."/>
        </authorList>
    </citation>
    <scope>NUCLEOTIDE SEQUENCE [LARGE SCALE GENOMIC DNA]</scope>
    <source>
        <strain evidence="1 2">JX-1</strain>
    </source>
</reference>
<dbReference type="EMBL" id="JAXIVU010000007">
    <property type="protein sequence ID" value="MDY7219279.1"/>
    <property type="molecule type" value="Genomic_DNA"/>
</dbReference>
<dbReference type="RefSeq" id="WP_321553374.1">
    <property type="nucleotide sequence ID" value="NZ_JAXIVU010000007.1"/>
</dbReference>
<organism evidence="1 2">
    <name type="scientific">Denitrificimonas halotolerans</name>
    <dbReference type="NCBI Taxonomy" id="3098930"/>
    <lineage>
        <taxon>Bacteria</taxon>
        <taxon>Pseudomonadati</taxon>
        <taxon>Pseudomonadota</taxon>
        <taxon>Gammaproteobacteria</taxon>
        <taxon>Pseudomonadales</taxon>
        <taxon>Pseudomonadaceae</taxon>
        <taxon>Denitrificimonas</taxon>
    </lineage>
</organism>
<accession>A0ABU5GQL9</accession>
<gene>
    <name evidence="1" type="ORF">TOI97_06835</name>
</gene>
<evidence type="ECO:0000313" key="1">
    <source>
        <dbReference type="EMBL" id="MDY7219279.1"/>
    </source>
</evidence>
<dbReference type="Proteomes" id="UP001294570">
    <property type="component" value="Unassembled WGS sequence"/>
</dbReference>
<name>A0ABU5GQL9_9GAMM</name>
<keyword evidence="2" id="KW-1185">Reference proteome</keyword>
<comment type="caution">
    <text evidence="1">The sequence shown here is derived from an EMBL/GenBank/DDBJ whole genome shotgun (WGS) entry which is preliminary data.</text>
</comment>
<sequence>MARSVNFVWNFVNELSQRSIKERGVFLSAFDMHPYTKGVGK</sequence>